<dbReference type="STRING" id="1505727.GA0061077_0214"/>
<dbReference type="InterPro" id="IPR058245">
    <property type="entry name" value="NreC/VraR/RcsB-like_REC"/>
</dbReference>
<feature type="modified residue" description="4-aspartylphosphate" evidence="5">
    <location>
        <position position="98"/>
    </location>
</feature>
<dbReference type="Pfam" id="PF00196">
    <property type="entry name" value="GerE"/>
    <property type="match status" value="1"/>
</dbReference>
<name>A0A1C4H076_9BIFI</name>
<dbReference type="Pfam" id="PF00072">
    <property type="entry name" value="Response_reg"/>
    <property type="match status" value="1"/>
</dbReference>
<evidence type="ECO:0000256" key="1">
    <source>
        <dbReference type="ARBA" id="ARBA00022553"/>
    </source>
</evidence>
<keyword evidence="1 5" id="KW-0597">Phosphoprotein</keyword>
<evidence type="ECO:0000256" key="6">
    <source>
        <dbReference type="SAM" id="MobiDB-lite"/>
    </source>
</evidence>
<dbReference type="PRINTS" id="PR00038">
    <property type="entry name" value="HTHLUXR"/>
</dbReference>
<dbReference type="PROSITE" id="PS50110">
    <property type="entry name" value="RESPONSE_REGULATORY"/>
    <property type="match status" value="1"/>
</dbReference>
<dbReference type="CDD" id="cd06170">
    <property type="entry name" value="LuxR_C_like"/>
    <property type="match status" value="1"/>
</dbReference>
<reference evidence="10" key="1">
    <citation type="submission" date="2016-08" db="EMBL/GenBank/DDBJ databases">
        <authorList>
            <person name="Varghese N."/>
            <person name="Submissions Spin"/>
        </authorList>
    </citation>
    <scope>NUCLEOTIDE SEQUENCE [LARGE SCALE GENOMIC DNA]</scope>
    <source>
        <strain evidence="10">R-52791</strain>
    </source>
</reference>
<feature type="region of interest" description="Disordered" evidence="6">
    <location>
        <begin position="1"/>
        <end position="20"/>
    </location>
</feature>
<dbReference type="SMART" id="SM00448">
    <property type="entry name" value="REC"/>
    <property type="match status" value="1"/>
</dbReference>
<keyword evidence="2" id="KW-0805">Transcription regulation</keyword>
<dbReference type="PANTHER" id="PTHR43214:SF24">
    <property type="entry name" value="TRANSCRIPTIONAL REGULATORY PROTEIN NARL-RELATED"/>
    <property type="match status" value="1"/>
</dbReference>
<dbReference type="CDD" id="cd17535">
    <property type="entry name" value="REC_NarL-like"/>
    <property type="match status" value="1"/>
</dbReference>
<proteinExistence type="predicted"/>
<dbReference type="PROSITE" id="PS50043">
    <property type="entry name" value="HTH_LUXR_2"/>
    <property type="match status" value="1"/>
</dbReference>
<dbReference type="PROSITE" id="PS00622">
    <property type="entry name" value="HTH_LUXR_1"/>
    <property type="match status" value="1"/>
</dbReference>
<evidence type="ECO:0000313" key="9">
    <source>
        <dbReference type="EMBL" id="SCC78335.1"/>
    </source>
</evidence>
<dbReference type="Gene3D" id="3.40.50.2300">
    <property type="match status" value="1"/>
</dbReference>
<dbReference type="EMBL" id="FMBL01000001">
    <property type="protein sequence ID" value="SCC78335.1"/>
    <property type="molecule type" value="Genomic_DNA"/>
</dbReference>
<keyword evidence="10" id="KW-1185">Reference proteome</keyword>
<dbReference type="GO" id="GO:0006355">
    <property type="term" value="P:regulation of DNA-templated transcription"/>
    <property type="evidence" value="ECO:0007669"/>
    <property type="project" value="InterPro"/>
</dbReference>
<gene>
    <name evidence="9" type="ORF">GA0061077_0214</name>
</gene>
<evidence type="ECO:0000256" key="5">
    <source>
        <dbReference type="PROSITE-ProRule" id="PRU00169"/>
    </source>
</evidence>
<dbReference type="SUPFAM" id="SSF52172">
    <property type="entry name" value="CheY-like"/>
    <property type="match status" value="1"/>
</dbReference>
<protein>
    <submittedName>
        <fullName evidence="9">DNA-binding response regulator, NarL/FixJ family, contains REC and HTH domains</fullName>
    </submittedName>
</protein>
<evidence type="ECO:0000256" key="4">
    <source>
        <dbReference type="ARBA" id="ARBA00023163"/>
    </source>
</evidence>
<dbReference type="GO" id="GO:0000160">
    <property type="term" value="P:phosphorelay signal transduction system"/>
    <property type="evidence" value="ECO:0007669"/>
    <property type="project" value="InterPro"/>
</dbReference>
<dbReference type="SMART" id="SM00421">
    <property type="entry name" value="HTH_LUXR"/>
    <property type="match status" value="1"/>
</dbReference>
<dbReference type="Proteomes" id="UP000242610">
    <property type="component" value="Unassembled WGS sequence"/>
</dbReference>
<dbReference type="InterPro" id="IPR039420">
    <property type="entry name" value="WalR-like"/>
</dbReference>
<evidence type="ECO:0000256" key="2">
    <source>
        <dbReference type="ARBA" id="ARBA00023015"/>
    </source>
</evidence>
<dbReference type="InterPro" id="IPR000792">
    <property type="entry name" value="Tscrpt_reg_LuxR_C"/>
</dbReference>
<dbReference type="InterPro" id="IPR011006">
    <property type="entry name" value="CheY-like_superfamily"/>
</dbReference>
<dbReference type="GO" id="GO:0003677">
    <property type="term" value="F:DNA binding"/>
    <property type="evidence" value="ECO:0007669"/>
    <property type="project" value="UniProtKB-KW"/>
</dbReference>
<feature type="domain" description="HTH luxR-type" evidence="7">
    <location>
        <begin position="193"/>
        <end position="257"/>
    </location>
</feature>
<accession>A0A1C4H076</accession>
<keyword evidence="3 9" id="KW-0238">DNA-binding</keyword>
<evidence type="ECO:0000259" key="7">
    <source>
        <dbReference type="PROSITE" id="PS50043"/>
    </source>
</evidence>
<organism evidence="9 10">
    <name type="scientific">Bifidobacterium commune</name>
    <dbReference type="NCBI Taxonomy" id="1505727"/>
    <lineage>
        <taxon>Bacteria</taxon>
        <taxon>Bacillati</taxon>
        <taxon>Actinomycetota</taxon>
        <taxon>Actinomycetes</taxon>
        <taxon>Bifidobacteriales</taxon>
        <taxon>Bifidobacteriaceae</taxon>
        <taxon>Bifidobacterium</taxon>
    </lineage>
</organism>
<keyword evidence="4" id="KW-0804">Transcription</keyword>
<evidence type="ECO:0000313" key="10">
    <source>
        <dbReference type="Proteomes" id="UP000242610"/>
    </source>
</evidence>
<dbReference type="AlphaFoldDB" id="A0A1C4H076"/>
<dbReference type="PANTHER" id="PTHR43214">
    <property type="entry name" value="TWO-COMPONENT RESPONSE REGULATOR"/>
    <property type="match status" value="1"/>
</dbReference>
<evidence type="ECO:0000256" key="3">
    <source>
        <dbReference type="ARBA" id="ARBA00023125"/>
    </source>
</evidence>
<evidence type="ECO:0000259" key="8">
    <source>
        <dbReference type="PROSITE" id="PS50110"/>
    </source>
</evidence>
<feature type="domain" description="Response regulatory" evidence="8">
    <location>
        <begin position="45"/>
        <end position="163"/>
    </location>
</feature>
<dbReference type="InterPro" id="IPR001789">
    <property type="entry name" value="Sig_transdc_resp-reg_receiver"/>
</dbReference>
<sequence length="258" mass="28560">MHLSRKTSFENNVRHRNPPCERPFARIATMNEGKSNDSGSEKPITVSVIDDDPLICQTLGMILTESSNGSIQALFTATNGIQALEHAKQEHPDVVLMDIDMPEMDGIEATRRLLKLTPRPHVLILTALSPSSTIQRAIEAGAEGFVSKTDPAENIVNCIKEVCLGTPQFNTDSQRQLLNDLEKNRFRSRRDEARTLLQGLGERELKAATLAAEGLSNAEIAKDMFISERTVKTELSNACTKLNVNRVLLSRIVERADL</sequence>